<evidence type="ECO:0000313" key="4">
    <source>
        <dbReference type="EMBL" id="CAE0409072.1"/>
    </source>
</evidence>
<dbReference type="AlphaFoldDB" id="A0A6S8L266"/>
<evidence type="ECO:0000313" key="3">
    <source>
        <dbReference type="EMBL" id="CAE0409071.1"/>
    </source>
</evidence>
<dbReference type="EMBL" id="HBIM01007963">
    <property type="protein sequence ID" value="CAE0409070.1"/>
    <property type="molecule type" value="Transcribed_RNA"/>
</dbReference>
<dbReference type="EMBL" id="HBIM01007964">
    <property type="protein sequence ID" value="CAE0409071.1"/>
    <property type="molecule type" value="Transcribed_RNA"/>
</dbReference>
<organism evidence="2">
    <name type="scientific">Amphora coffeiformis</name>
    <dbReference type="NCBI Taxonomy" id="265554"/>
    <lineage>
        <taxon>Eukaryota</taxon>
        <taxon>Sar</taxon>
        <taxon>Stramenopiles</taxon>
        <taxon>Ochrophyta</taxon>
        <taxon>Bacillariophyta</taxon>
        <taxon>Bacillariophyceae</taxon>
        <taxon>Bacillariophycidae</taxon>
        <taxon>Thalassiophysales</taxon>
        <taxon>Catenulaceae</taxon>
        <taxon>Amphora</taxon>
    </lineage>
</organism>
<feature type="compositionally biased region" description="Low complexity" evidence="1">
    <location>
        <begin position="188"/>
        <end position="202"/>
    </location>
</feature>
<accession>A0A6S8L266</accession>
<gene>
    <name evidence="2" type="ORF">ACOF00016_LOCUS6756</name>
    <name evidence="3" type="ORF">ACOF00016_LOCUS6757</name>
    <name evidence="4" type="ORF">ACOF00016_LOCUS6758</name>
</gene>
<feature type="compositionally biased region" description="Polar residues" evidence="1">
    <location>
        <begin position="177"/>
        <end position="186"/>
    </location>
</feature>
<dbReference type="EMBL" id="HBIM01007965">
    <property type="protein sequence ID" value="CAE0409072.1"/>
    <property type="molecule type" value="Transcribed_RNA"/>
</dbReference>
<feature type="region of interest" description="Disordered" evidence="1">
    <location>
        <begin position="122"/>
        <end position="299"/>
    </location>
</feature>
<evidence type="ECO:0000256" key="1">
    <source>
        <dbReference type="SAM" id="MobiDB-lite"/>
    </source>
</evidence>
<proteinExistence type="predicted"/>
<feature type="compositionally biased region" description="Low complexity" evidence="1">
    <location>
        <begin position="122"/>
        <end position="142"/>
    </location>
</feature>
<name>A0A6S8L266_9STRA</name>
<reference evidence="2" key="1">
    <citation type="submission" date="2021-01" db="EMBL/GenBank/DDBJ databases">
        <authorList>
            <person name="Corre E."/>
            <person name="Pelletier E."/>
            <person name="Niang G."/>
            <person name="Scheremetjew M."/>
            <person name="Finn R."/>
            <person name="Kale V."/>
            <person name="Holt S."/>
            <person name="Cochrane G."/>
            <person name="Meng A."/>
            <person name="Brown T."/>
            <person name="Cohen L."/>
        </authorList>
    </citation>
    <scope>NUCLEOTIDE SEQUENCE</scope>
    <source>
        <strain evidence="2">CCMP127</strain>
    </source>
</reference>
<feature type="compositionally biased region" description="Basic and acidic residues" evidence="1">
    <location>
        <begin position="204"/>
        <end position="230"/>
    </location>
</feature>
<feature type="compositionally biased region" description="Acidic residues" evidence="1">
    <location>
        <begin position="272"/>
        <end position="299"/>
    </location>
</feature>
<sequence length="299" mass="33427">MMDDTPKGKRRSSVFERLYKTHTVASLNRRIRPEAPRSAVTECHPERHHMFESPTLYKPTVAFTRSTVAYQVSHFGSSVTEDSYHVHGDDKPIRRALREQVYGHHSYVTPVKKNKNSVAAAAAAAAASTPPTVASRTPSPRHFVSRRPRSSPPTPRVQTPARHQRKVPPTPDRSKPRTVTKTSQKAVPTETSSSPTPKVTTPQDGHKDVVDHEGLDDLLASERSEEEHNVAKIVTQENNPQEEEIVFGHSIHDYDDHDDDEDDQAKEVTAEPVEEEDEGLDDDLDDLLATDRSEDDDAV</sequence>
<evidence type="ECO:0000313" key="2">
    <source>
        <dbReference type="EMBL" id="CAE0409070.1"/>
    </source>
</evidence>
<protein>
    <submittedName>
        <fullName evidence="2">Uncharacterized protein</fullName>
    </submittedName>
</protein>